<accession>A0A1A7XFN3</accession>
<dbReference type="AlphaFoldDB" id="A0A1A7XFN3"/>
<protein>
    <submittedName>
        <fullName evidence="2">Yippee-like 1</fullName>
    </submittedName>
</protein>
<feature type="compositionally biased region" description="Polar residues" evidence="1">
    <location>
        <begin position="1"/>
        <end position="12"/>
    </location>
</feature>
<reference evidence="2" key="1">
    <citation type="submission" date="2016-05" db="EMBL/GenBank/DDBJ databases">
        <authorList>
            <person name="Lavstsen T."/>
            <person name="Jespersen J.S."/>
        </authorList>
    </citation>
    <scope>NUCLEOTIDE SEQUENCE</scope>
    <source>
        <tissue evidence="2">Brain</tissue>
    </source>
</reference>
<feature type="non-terminal residue" evidence="2">
    <location>
        <position position="1"/>
    </location>
</feature>
<name>A0A1A7XFN3_9TELE</name>
<reference evidence="2" key="2">
    <citation type="submission" date="2016-06" db="EMBL/GenBank/DDBJ databases">
        <title>The genome of a short-lived fish provides insights into sex chromosome evolution and the genetic control of aging.</title>
        <authorList>
            <person name="Reichwald K."/>
            <person name="Felder M."/>
            <person name="Petzold A."/>
            <person name="Koch P."/>
            <person name="Groth M."/>
            <person name="Platzer M."/>
        </authorList>
    </citation>
    <scope>NUCLEOTIDE SEQUENCE</scope>
    <source>
        <tissue evidence="2">Brain</tissue>
    </source>
</reference>
<evidence type="ECO:0000313" key="2">
    <source>
        <dbReference type="EMBL" id="SBP16901.1"/>
    </source>
</evidence>
<sequence length="157" mass="16831">IRPQTGQHSLSCYRSPGSAPPWSPSDGRVSTPAGLPRTDPRRDDPQRALMFGETFRPKQAYGSVKVPQCFLQTPAAAAEKQILSAGCFGVRGGRRTSVFGPDFLLWCLCGAYHTPTPQQRRLLPASSSVSSVSKSSRAATLPVPALTPARSPAPLTW</sequence>
<proteinExistence type="predicted"/>
<feature type="region of interest" description="Disordered" evidence="1">
    <location>
        <begin position="1"/>
        <end position="45"/>
    </location>
</feature>
<feature type="non-terminal residue" evidence="2">
    <location>
        <position position="157"/>
    </location>
</feature>
<organism evidence="2">
    <name type="scientific">Iconisemion striatum</name>
    <dbReference type="NCBI Taxonomy" id="60296"/>
    <lineage>
        <taxon>Eukaryota</taxon>
        <taxon>Metazoa</taxon>
        <taxon>Chordata</taxon>
        <taxon>Craniata</taxon>
        <taxon>Vertebrata</taxon>
        <taxon>Euteleostomi</taxon>
        <taxon>Actinopterygii</taxon>
        <taxon>Neopterygii</taxon>
        <taxon>Teleostei</taxon>
        <taxon>Neoteleostei</taxon>
        <taxon>Acanthomorphata</taxon>
        <taxon>Ovalentaria</taxon>
        <taxon>Atherinomorphae</taxon>
        <taxon>Cyprinodontiformes</taxon>
        <taxon>Nothobranchiidae</taxon>
        <taxon>Iconisemion</taxon>
    </lineage>
</organism>
<dbReference type="EMBL" id="HADW01015501">
    <property type="protein sequence ID" value="SBP16901.1"/>
    <property type="molecule type" value="Transcribed_RNA"/>
</dbReference>
<gene>
    <name evidence="2" type="primary">YPEL1</name>
</gene>
<dbReference type="EMBL" id="HADX01006253">
    <property type="protein sequence ID" value="SBP28485.1"/>
    <property type="molecule type" value="Transcribed_RNA"/>
</dbReference>
<evidence type="ECO:0000256" key="1">
    <source>
        <dbReference type="SAM" id="MobiDB-lite"/>
    </source>
</evidence>